<evidence type="ECO:0000313" key="7">
    <source>
        <dbReference type="EMBL" id="PXY88019.1"/>
    </source>
</evidence>
<keyword evidence="4 5" id="KW-0472">Membrane</keyword>
<feature type="transmembrane region" description="Helical" evidence="5">
    <location>
        <begin position="144"/>
        <end position="162"/>
    </location>
</feature>
<keyword evidence="3 5" id="KW-1133">Transmembrane helix</keyword>
<dbReference type="InterPro" id="IPR050327">
    <property type="entry name" value="Proton-linked_MCT"/>
</dbReference>
<feature type="transmembrane region" description="Helical" evidence="5">
    <location>
        <begin position="20"/>
        <end position="45"/>
    </location>
</feature>
<feature type="transmembrane region" description="Helical" evidence="5">
    <location>
        <begin position="332"/>
        <end position="355"/>
    </location>
</feature>
<feature type="transmembrane region" description="Helical" evidence="5">
    <location>
        <begin position="305"/>
        <end position="326"/>
    </location>
</feature>
<proteinExistence type="predicted"/>
<dbReference type="Gene3D" id="1.20.1250.20">
    <property type="entry name" value="MFS general substrate transporter like domains"/>
    <property type="match status" value="2"/>
</dbReference>
<feature type="domain" description="Major facilitator superfamily (MFS) profile" evidence="6">
    <location>
        <begin position="19"/>
        <end position="422"/>
    </location>
</feature>
<dbReference type="InterPro" id="IPR011701">
    <property type="entry name" value="MFS"/>
</dbReference>
<feature type="transmembrane region" description="Helical" evidence="5">
    <location>
        <begin position="113"/>
        <end position="132"/>
    </location>
</feature>
<protein>
    <submittedName>
        <fullName evidence="7">MFS transporter</fullName>
    </submittedName>
</protein>
<accession>A0A318MIM7</accession>
<dbReference type="Proteomes" id="UP000248128">
    <property type="component" value="Unassembled WGS sequence"/>
</dbReference>
<feature type="transmembrane region" description="Helical" evidence="5">
    <location>
        <begin position="88"/>
        <end position="107"/>
    </location>
</feature>
<comment type="subcellular location">
    <subcellularLocation>
        <location evidence="1">Cell membrane</location>
        <topology evidence="1">Multi-pass membrane protein</topology>
    </subcellularLocation>
</comment>
<evidence type="ECO:0000256" key="3">
    <source>
        <dbReference type="ARBA" id="ARBA00022989"/>
    </source>
</evidence>
<organism evidence="7 8">
    <name type="scientific">Bifidobacterium asteroides</name>
    <dbReference type="NCBI Taxonomy" id="1684"/>
    <lineage>
        <taxon>Bacteria</taxon>
        <taxon>Bacillati</taxon>
        <taxon>Actinomycetota</taxon>
        <taxon>Actinomycetes</taxon>
        <taxon>Bifidobacteriales</taxon>
        <taxon>Bifidobacteriaceae</taxon>
        <taxon>Bifidobacterium</taxon>
    </lineage>
</organism>
<feature type="transmembrane region" description="Helical" evidence="5">
    <location>
        <begin position="395"/>
        <end position="418"/>
    </location>
</feature>
<dbReference type="AlphaFoldDB" id="A0A318MIM7"/>
<dbReference type="PANTHER" id="PTHR11360:SF284">
    <property type="entry name" value="EG:103B4.3 PROTEIN-RELATED"/>
    <property type="match status" value="1"/>
</dbReference>
<dbReference type="InterPro" id="IPR036259">
    <property type="entry name" value="MFS_trans_sf"/>
</dbReference>
<dbReference type="PANTHER" id="PTHR11360">
    <property type="entry name" value="MONOCARBOXYLATE TRANSPORTER"/>
    <property type="match status" value="1"/>
</dbReference>
<dbReference type="EMBL" id="QGLK01000004">
    <property type="protein sequence ID" value="PXY88019.1"/>
    <property type="molecule type" value="Genomic_DNA"/>
</dbReference>
<name>A0A318MIM7_9BIFI</name>
<evidence type="ECO:0000256" key="2">
    <source>
        <dbReference type="ARBA" id="ARBA00022692"/>
    </source>
</evidence>
<evidence type="ECO:0000259" key="6">
    <source>
        <dbReference type="PROSITE" id="PS50850"/>
    </source>
</evidence>
<feature type="transmembrane region" description="Helical" evidence="5">
    <location>
        <begin position="57"/>
        <end position="76"/>
    </location>
</feature>
<feature type="transmembrane region" description="Helical" evidence="5">
    <location>
        <begin position="367"/>
        <end position="389"/>
    </location>
</feature>
<dbReference type="Pfam" id="PF07690">
    <property type="entry name" value="MFS_1"/>
    <property type="match status" value="2"/>
</dbReference>
<dbReference type="SUPFAM" id="SSF103473">
    <property type="entry name" value="MFS general substrate transporter"/>
    <property type="match status" value="1"/>
</dbReference>
<feature type="transmembrane region" description="Helical" evidence="5">
    <location>
        <begin position="273"/>
        <end position="293"/>
    </location>
</feature>
<sequence length="429" mass="45747">MSTQNPGSVMKKPKQSKYAFLIVLSGIIFTGVPGAMIYSCAGIFFSPVSEYFHVSKAAVAGYFSALNITMMVALPIAGKLMSKFDLRIVLTCCALLSGMGCLSISFMSAVWQFYIAGVVMGIGLPALLYLAVPAMINAWFKVKVGFLTGLCMAFTGIGGVIFNQLGTVLIRTGHDGWRRGYLVFGLIILVVTLPFTIFIVRSDPSEKGLAPYGSERTEADNEPELQTKGVMASRAMRTSAFIALAGFCGIITMNQTVYQFLPSYAHSFQNSAPQIATLTGLIASCCMAGQAIGKVFLGAANDRSIIGGMGMGIGCGILGVALMALMPTIAPVLLLGSFAFGFAYAFPSVQTPLLVRAVFGSKDYTNIYSRVQMVGVLASAFAALFWGTIVDMPHGYAIMFALSAVCMIITFVLGAWALKQRPKLKALME</sequence>
<evidence type="ECO:0000256" key="5">
    <source>
        <dbReference type="SAM" id="Phobius"/>
    </source>
</evidence>
<comment type="caution">
    <text evidence="7">The sequence shown here is derived from an EMBL/GenBank/DDBJ whole genome shotgun (WGS) entry which is preliminary data.</text>
</comment>
<feature type="transmembrane region" description="Helical" evidence="5">
    <location>
        <begin position="182"/>
        <end position="200"/>
    </location>
</feature>
<gene>
    <name evidence="7" type="ORF">DKK74_05050</name>
</gene>
<dbReference type="InterPro" id="IPR020846">
    <property type="entry name" value="MFS_dom"/>
</dbReference>
<reference evidence="7 8" key="1">
    <citation type="submission" date="2018-05" db="EMBL/GenBank/DDBJ databases">
        <title>Reference genomes for bee gut microbiota database.</title>
        <authorList>
            <person name="Ellegaard K.M."/>
        </authorList>
    </citation>
    <scope>NUCLEOTIDE SEQUENCE [LARGE SCALE GENOMIC DNA]</scope>
    <source>
        <strain evidence="7 8">ESL0199</strain>
    </source>
</reference>
<evidence type="ECO:0000313" key="8">
    <source>
        <dbReference type="Proteomes" id="UP000248128"/>
    </source>
</evidence>
<feature type="transmembrane region" description="Helical" evidence="5">
    <location>
        <begin position="241"/>
        <end position="261"/>
    </location>
</feature>
<dbReference type="PROSITE" id="PS50850">
    <property type="entry name" value="MFS"/>
    <property type="match status" value="1"/>
</dbReference>
<evidence type="ECO:0000256" key="1">
    <source>
        <dbReference type="ARBA" id="ARBA00004651"/>
    </source>
</evidence>
<evidence type="ECO:0000256" key="4">
    <source>
        <dbReference type="ARBA" id="ARBA00023136"/>
    </source>
</evidence>
<dbReference type="GO" id="GO:0022857">
    <property type="term" value="F:transmembrane transporter activity"/>
    <property type="evidence" value="ECO:0007669"/>
    <property type="project" value="InterPro"/>
</dbReference>
<dbReference type="GO" id="GO:0005886">
    <property type="term" value="C:plasma membrane"/>
    <property type="evidence" value="ECO:0007669"/>
    <property type="project" value="UniProtKB-SubCell"/>
</dbReference>
<dbReference type="OrthoDB" id="146345at2"/>
<keyword evidence="2 5" id="KW-0812">Transmembrane</keyword>